<protein>
    <submittedName>
        <fullName evidence="2">Uncharacterized protein</fullName>
    </submittedName>
</protein>
<proteinExistence type="predicted"/>
<sequence>MTEIRDCTEDLTLLTTEDLTLLTHVSQLPHTHPPSTEDLTLLTHILPARKTWHFSQLPRHSSHIPETPERTHTPETGDMSSVEEVPFKIPLGALGEVKEEVEPVSAPDITVPDYLTVLQETEYAFRLENWVLTGLQGGYPTQPQAQVPRSPSDVLPTCPPYWMMFSSPQESRLASRWSSDLWEPNPLRRCRSLNASHLRNIDGRVHFTISDSDNEEEEDNSGGDVGVTGTRCQGGDLKNGAGSSQRFLDLPGKPVCTGTVGSI</sequence>
<evidence type="ECO:0000313" key="3">
    <source>
        <dbReference type="Proteomes" id="UP000823561"/>
    </source>
</evidence>
<keyword evidence="3" id="KW-1185">Reference proteome</keyword>
<organism evidence="2 3">
    <name type="scientific">Alosa alosa</name>
    <name type="common">allis shad</name>
    <dbReference type="NCBI Taxonomy" id="278164"/>
    <lineage>
        <taxon>Eukaryota</taxon>
        <taxon>Metazoa</taxon>
        <taxon>Chordata</taxon>
        <taxon>Craniata</taxon>
        <taxon>Vertebrata</taxon>
        <taxon>Euteleostomi</taxon>
        <taxon>Actinopterygii</taxon>
        <taxon>Neopterygii</taxon>
        <taxon>Teleostei</taxon>
        <taxon>Clupei</taxon>
        <taxon>Clupeiformes</taxon>
        <taxon>Clupeoidei</taxon>
        <taxon>Clupeidae</taxon>
        <taxon>Alosa</taxon>
    </lineage>
</organism>
<feature type="compositionally biased region" description="Basic and acidic residues" evidence="1">
    <location>
        <begin position="66"/>
        <end position="75"/>
    </location>
</feature>
<feature type="region of interest" description="Disordered" evidence="1">
    <location>
        <begin position="56"/>
        <end position="79"/>
    </location>
</feature>
<gene>
    <name evidence="2" type="ORF">AALO_G00269150</name>
</gene>
<accession>A0AAV6FQ06</accession>
<dbReference type="AlphaFoldDB" id="A0AAV6FQ06"/>
<evidence type="ECO:0000256" key="1">
    <source>
        <dbReference type="SAM" id="MobiDB-lite"/>
    </source>
</evidence>
<evidence type="ECO:0000313" key="2">
    <source>
        <dbReference type="EMBL" id="KAG5263836.1"/>
    </source>
</evidence>
<dbReference type="EMBL" id="JADWDJ010000021">
    <property type="protein sequence ID" value="KAG5263836.1"/>
    <property type="molecule type" value="Genomic_DNA"/>
</dbReference>
<name>A0AAV6FQ06_9TELE</name>
<feature type="region of interest" description="Disordered" evidence="1">
    <location>
        <begin position="209"/>
        <end position="245"/>
    </location>
</feature>
<feature type="compositionally biased region" description="Acidic residues" evidence="1">
    <location>
        <begin position="212"/>
        <end position="221"/>
    </location>
</feature>
<comment type="caution">
    <text evidence="2">The sequence shown here is derived from an EMBL/GenBank/DDBJ whole genome shotgun (WGS) entry which is preliminary data.</text>
</comment>
<reference evidence="2" key="1">
    <citation type="submission" date="2020-10" db="EMBL/GenBank/DDBJ databases">
        <title>Chromosome-scale genome assembly of the Allis shad, Alosa alosa.</title>
        <authorList>
            <person name="Margot Z."/>
            <person name="Christophe K."/>
            <person name="Cabau C."/>
            <person name="Louis A."/>
            <person name="Berthelot C."/>
            <person name="Parey E."/>
            <person name="Roest Crollius H."/>
            <person name="Montfort J."/>
            <person name="Robinson-Rechavi M."/>
            <person name="Bucao C."/>
            <person name="Bouchez O."/>
            <person name="Gislard M."/>
            <person name="Lluch J."/>
            <person name="Milhes M."/>
            <person name="Lampietro C."/>
            <person name="Lopez Roques C."/>
            <person name="Donnadieu C."/>
            <person name="Braasch I."/>
            <person name="Desvignes T."/>
            <person name="Postlethwait J."/>
            <person name="Bobe J."/>
            <person name="Guiguen Y."/>
        </authorList>
    </citation>
    <scope>NUCLEOTIDE SEQUENCE</scope>
    <source>
        <strain evidence="2">M-15738</strain>
        <tissue evidence="2">Blood</tissue>
    </source>
</reference>
<dbReference type="Proteomes" id="UP000823561">
    <property type="component" value="Chromosome 21"/>
</dbReference>